<feature type="domain" description="N-acetyltransferase" evidence="1">
    <location>
        <begin position="3"/>
        <end position="156"/>
    </location>
</feature>
<dbReference type="Proteomes" id="UP001595758">
    <property type="component" value="Unassembled WGS sequence"/>
</dbReference>
<name>A0ABV8CFJ8_9GAMM</name>
<proteinExistence type="predicted"/>
<protein>
    <submittedName>
        <fullName evidence="2">GNAT family N-acetyltransferase</fullName>
        <ecNumber evidence="2">2.3.-.-</ecNumber>
    </submittedName>
</protein>
<evidence type="ECO:0000259" key="1">
    <source>
        <dbReference type="PROSITE" id="PS51186"/>
    </source>
</evidence>
<dbReference type="Pfam" id="PF00583">
    <property type="entry name" value="Acetyltransf_1"/>
    <property type="match status" value="1"/>
</dbReference>
<evidence type="ECO:0000313" key="2">
    <source>
        <dbReference type="EMBL" id="MFC3908731.1"/>
    </source>
</evidence>
<dbReference type="Gene3D" id="3.40.630.30">
    <property type="match status" value="1"/>
</dbReference>
<dbReference type="InterPro" id="IPR039840">
    <property type="entry name" value="NAA80"/>
</dbReference>
<dbReference type="PANTHER" id="PTHR13538:SF4">
    <property type="entry name" value="N-ALPHA-ACETYLTRANSFERASE 80"/>
    <property type="match status" value="1"/>
</dbReference>
<dbReference type="RefSeq" id="WP_382342282.1">
    <property type="nucleotide sequence ID" value="NZ_JBHSAB010000011.1"/>
</dbReference>
<dbReference type="PROSITE" id="PS51186">
    <property type="entry name" value="GNAT"/>
    <property type="match status" value="1"/>
</dbReference>
<dbReference type="EC" id="2.3.-.-" evidence="2"/>
<dbReference type="SUPFAM" id="SSF55729">
    <property type="entry name" value="Acyl-CoA N-acyltransferases (Nat)"/>
    <property type="match status" value="1"/>
</dbReference>
<keyword evidence="2" id="KW-0012">Acyltransferase</keyword>
<reference evidence="3" key="1">
    <citation type="journal article" date="2019" name="Int. J. Syst. Evol. Microbiol.">
        <title>The Global Catalogue of Microorganisms (GCM) 10K type strain sequencing project: providing services to taxonomists for standard genome sequencing and annotation.</title>
        <authorList>
            <consortium name="The Broad Institute Genomics Platform"/>
            <consortium name="The Broad Institute Genome Sequencing Center for Infectious Disease"/>
            <person name="Wu L."/>
            <person name="Ma J."/>
        </authorList>
    </citation>
    <scope>NUCLEOTIDE SEQUENCE [LARGE SCALE GENOMIC DNA]</scope>
    <source>
        <strain evidence="3">CCUG 59858</strain>
    </source>
</reference>
<dbReference type="InterPro" id="IPR000182">
    <property type="entry name" value="GNAT_dom"/>
</dbReference>
<keyword evidence="2" id="KW-0808">Transferase</keyword>
<gene>
    <name evidence="2" type="ORF">ACFORL_06530</name>
</gene>
<sequence>MDIKIVYLKEHPEVIPTLAKIWHEVLGRIWVPDISIERVEQRFHDHLNDNLLPLTFVALKGTQAIGAVSLRDNDGIRPDLKPWLGSLIVDKVYQNQGVGKILVEKIRQKALDLNFKKLYLFTFDPALPDYYEKLGFKIIGLDTFKDHNVTVMETCL</sequence>
<keyword evidence="3" id="KW-1185">Reference proteome</keyword>
<dbReference type="CDD" id="cd04301">
    <property type="entry name" value="NAT_SF"/>
    <property type="match status" value="1"/>
</dbReference>
<dbReference type="InterPro" id="IPR016181">
    <property type="entry name" value="Acyl_CoA_acyltransferase"/>
</dbReference>
<dbReference type="PANTHER" id="PTHR13538">
    <property type="entry name" value="N-ACETYLTRANSFERASE 6"/>
    <property type="match status" value="1"/>
</dbReference>
<dbReference type="GO" id="GO:0016746">
    <property type="term" value="F:acyltransferase activity"/>
    <property type="evidence" value="ECO:0007669"/>
    <property type="project" value="UniProtKB-KW"/>
</dbReference>
<organism evidence="2 3">
    <name type="scientific">Legionella dresdenensis</name>
    <dbReference type="NCBI Taxonomy" id="450200"/>
    <lineage>
        <taxon>Bacteria</taxon>
        <taxon>Pseudomonadati</taxon>
        <taxon>Pseudomonadota</taxon>
        <taxon>Gammaproteobacteria</taxon>
        <taxon>Legionellales</taxon>
        <taxon>Legionellaceae</taxon>
        <taxon>Legionella</taxon>
    </lineage>
</organism>
<evidence type="ECO:0000313" key="3">
    <source>
        <dbReference type="Proteomes" id="UP001595758"/>
    </source>
</evidence>
<dbReference type="EMBL" id="JBHSAB010000011">
    <property type="protein sequence ID" value="MFC3908731.1"/>
    <property type="molecule type" value="Genomic_DNA"/>
</dbReference>
<comment type="caution">
    <text evidence="2">The sequence shown here is derived from an EMBL/GenBank/DDBJ whole genome shotgun (WGS) entry which is preliminary data.</text>
</comment>
<accession>A0ABV8CFJ8</accession>